<organism evidence="16 18">
    <name type="scientific">Glycomyces lechevalierae</name>
    <dbReference type="NCBI Taxonomy" id="256034"/>
    <lineage>
        <taxon>Bacteria</taxon>
        <taxon>Bacillati</taxon>
        <taxon>Actinomycetota</taxon>
        <taxon>Actinomycetes</taxon>
        <taxon>Glycomycetales</taxon>
        <taxon>Glycomycetaceae</taxon>
        <taxon>Glycomyces</taxon>
    </lineage>
</organism>
<accession>A0A9X3PMI9</accession>
<feature type="transmembrane region" description="Helical" evidence="12">
    <location>
        <begin position="450"/>
        <end position="470"/>
    </location>
</feature>
<dbReference type="InterPro" id="IPR003855">
    <property type="entry name" value="K+_transporter"/>
</dbReference>
<dbReference type="Proteomes" id="UP001183604">
    <property type="component" value="Unassembled WGS sequence"/>
</dbReference>
<evidence type="ECO:0000256" key="9">
    <source>
        <dbReference type="ARBA" id="ARBA00022989"/>
    </source>
</evidence>
<dbReference type="GO" id="GO:0015079">
    <property type="term" value="F:potassium ion transmembrane transporter activity"/>
    <property type="evidence" value="ECO:0007669"/>
    <property type="project" value="UniProtKB-UniRule"/>
</dbReference>
<keyword evidence="7 12" id="KW-0769">Symport</keyword>
<evidence type="ECO:0000313" key="17">
    <source>
        <dbReference type="EMBL" id="MDR7337336.1"/>
    </source>
</evidence>
<keyword evidence="8 12" id="KW-0630">Potassium</keyword>
<reference evidence="16" key="1">
    <citation type="submission" date="2022-12" db="EMBL/GenBank/DDBJ databases">
        <title>Gycomyces niveus sp.nov., a novel actinomycete isolated from soil in Shouguang.</title>
        <authorList>
            <person name="Yang X."/>
        </authorList>
    </citation>
    <scope>NUCLEOTIDE SEQUENCE</scope>
    <source>
        <strain evidence="16">DSM 44724</strain>
    </source>
</reference>
<keyword evidence="3 12" id="KW-0813">Transport</keyword>
<keyword evidence="9 12" id="KW-1133">Transmembrane helix</keyword>
<dbReference type="Pfam" id="PF22776">
    <property type="entry name" value="K_trans_C"/>
    <property type="match status" value="1"/>
</dbReference>
<evidence type="ECO:0000256" key="2">
    <source>
        <dbReference type="ARBA" id="ARBA00007019"/>
    </source>
</evidence>
<feature type="transmembrane region" description="Helical" evidence="12">
    <location>
        <begin position="239"/>
        <end position="263"/>
    </location>
</feature>
<dbReference type="GO" id="GO:0015293">
    <property type="term" value="F:symporter activity"/>
    <property type="evidence" value="ECO:0007669"/>
    <property type="project" value="UniProtKB-UniRule"/>
</dbReference>
<evidence type="ECO:0000256" key="11">
    <source>
        <dbReference type="ARBA" id="ARBA00023136"/>
    </source>
</evidence>
<comment type="subcellular location">
    <subcellularLocation>
        <location evidence="12">Cell membrane</location>
        <topology evidence="12">Multi-pass membrane protein</topology>
    </subcellularLocation>
    <subcellularLocation>
        <location evidence="1">Membrane</location>
        <topology evidence="1">Multi-pass membrane protein</topology>
    </subcellularLocation>
</comment>
<keyword evidence="11 12" id="KW-0472">Membrane</keyword>
<feature type="transmembrane region" description="Helical" evidence="12">
    <location>
        <begin position="128"/>
        <end position="149"/>
    </location>
</feature>
<name>A0A9X3PMI9_9ACTN</name>
<dbReference type="InterPro" id="IPR053952">
    <property type="entry name" value="K_trans_C"/>
</dbReference>
<evidence type="ECO:0000256" key="7">
    <source>
        <dbReference type="ARBA" id="ARBA00022847"/>
    </source>
</evidence>
<feature type="transmembrane region" description="Helical" evidence="12">
    <location>
        <begin position="199"/>
        <end position="219"/>
    </location>
</feature>
<comment type="similarity">
    <text evidence="2 12">Belongs to the HAK/KUP transporter (TC 2.A.72) family.</text>
</comment>
<keyword evidence="5 12" id="KW-0633">Potassium transport</keyword>
<evidence type="ECO:0000259" key="15">
    <source>
        <dbReference type="Pfam" id="PF22776"/>
    </source>
</evidence>
<feature type="domain" description="K+ potassium transporter C-terminal" evidence="15">
    <location>
        <begin position="506"/>
        <end position="660"/>
    </location>
</feature>
<evidence type="ECO:0000256" key="13">
    <source>
        <dbReference type="SAM" id="MobiDB-lite"/>
    </source>
</evidence>
<dbReference type="PANTHER" id="PTHR30540:SF79">
    <property type="entry name" value="LOW AFFINITY POTASSIUM TRANSPORT SYSTEM PROTEIN KUP"/>
    <property type="match status" value="1"/>
</dbReference>
<dbReference type="EMBL" id="JAVDYD010000001">
    <property type="protein sequence ID" value="MDR7337336.1"/>
    <property type="molecule type" value="Genomic_DNA"/>
</dbReference>
<sequence>MTAHSDASQHASAPAPEPQPAPARNAATPRGTLRLALAVGALGVVFGDIGTSPIYALQTLFNPADPHPVPINDNNVFGLISLIFWSMMIIVTIFYVMLAMRADNDGEGGIMALITLIRRHASGRGRRTSLVLAALGIFGASLFLGDSMITPAISVLSAVEGLKVVNPSFEAWVIPVTGVIIVLLFGFQRRGTASIGRLFGPVMIVWFLTIALLGLGGIARHPDILRAFNPVYAVEFLFGHFHIGFFALAAVVLTFTGVEALYADMGHFGRRNITTGWIFLVFPALMLNYMGQGALILDSPSNVSGPFFLLVPEWGRIPLLVLATAATVIASQAVITGAYSVASQASKLGYLPRLRIAHTSEHEIGQIYVPWINWLLMVSVLTLVFAFRSSAALAYAYGMAVIGTITIVTLLYFYIARTQWRAPSWLVFIGGGLLLAFDLLFLAANSTKLVHGAWLPLVIGITAFAVMVTWQRGREIVTDQRVRLEGALRDFLARLSAGEPKVAQVPGAAIFLNRGSETAPLAMRANMERNHVRHAQIVVLSVETEPVPRVPEADRVIVDDLGLTHDGIIHVTARFGYMEAQDVPAALRLVKARQSEGRKLKLKDATYFLSTIQLRIGPEKTMATWRKKLFIATSHITADAADHFKLPRDRTVIMGSHIEI</sequence>
<evidence type="ECO:0000256" key="1">
    <source>
        <dbReference type="ARBA" id="ARBA00004141"/>
    </source>
</evidence>
<feature type="region of interest" description="Disordered" evidence="13">
    <location>
        <begin position="1"/>
        <end position="26"/>
    </location>
</feature>
<feature type="transmembrane region" description="Helical" evidence="12">
    <location>
        <begin position="317"/>
        <end position="342"/>
    </location>
</feature>
<evidence type="ECO:0000256" key="8">
    <source>
        <dbReference type="ARBA" id="ARBA00022958"/>
    </source>
</evidence>
<dbReference type="AlphaFoldDB" id="A0A9X3PMI9"/>
<keyword evidence="10 12" id="KW-0406">Ion transport</keyword>
<dbReference type="Pfam" id="PF02705">
    <property type="entry name" value="K_trans"/>
    <property type="match status" value="1"/>
</dbReference>
<feature type="transmembrane region" description="Helical" evidence="12">
    <location>
        <begin position="425"/>
        <end position="444"/>
    </location>
</feature>
<comment type="catalytic activity">
    <reaction evidence="12">
        <text>K(+)(in) + H(+)(in) = K(+)(out) + H(+)(out)</text>
        <dbReference type="Rhea" id="RHEA:28490"/>
        <dbReference type="ChEBI" id="CHEBI:15378"/>
        <dbReference type="ChEBI" id="CHEBI:29103"/>
    </reaction>
</comment>
<feature type="transmembrane region" description="Helical" evidence="12">
    <location>
        <begin position="169"/>
        <end position="187"/>
    </location>
</feature>
<keyword evidence="4 12" id="KW-1003">Cell membrane</keyword>
<evidence type="ECO:0000313" key="18">
    <source>
        <dbReference type="Proteomes" id="UP001145799"/>
    </source>
</evidence>
<evidence type="ECO:0000256" key="6">
    <source>
        <dbReference type="ARBA" id="ARBA00022692"/>
    </source>
</evidence>
<dbReference type="InterPro" id="IPR053951">
    <property type="entry name" value="K_trans_N"/>
</dbReference>
<evidence type="ECO:0000256" key="10">
    <source>
        <dbReference type="ARBA" id="ARBA00023065"/>
    </source>
</evidence>
<dbReference type="HAMAP" id="MF_01522">
    <property type="entry name" value="Kup"/>
    <property type="match status" value="1"/>
</dbReference>
<keyword evidence="6 12" id="KW-0812">Transmembrane</keyword>
<reference evidence="17 19" key="2">
    <citation type="submission" date="2023-07" db="EMBL/GenBank/DDBJ databases">
        <title>Sequencing the genomes of 1000 actinobacteria strains.</title>
        <authorList>
            <person name="Klenk H.-P."/>
        </authorList>
    </citation>
    <scope>NUCLEOTIDE SEQUENCE [LARGE SCALE GENOMIC DNA]</scope>
    <source>
        <strain evidence="17 19">DSM 44724</strain>
    </source>
</reference>
<feature type="transmembrane region" description="Helical" evidence="12">
    <location>
        <begin position="275"/>
        <end position="297"/>
    </location>
</feature>
<evidence type="ECO:0000256" key="5">
    <source>
        <dbReference type="ARBA" id="ARBA00022538"/>
    </source>
</evidence>
<comment type="caution">
    <text evidence="16">The sequence shown here is derived from an EMBL/GenBank/DDBJ whole genome shotgun (WGS) entry which is preliminary data.</text>
</comment>
<dbReference type="EMBL" id="JAPZVQ010000025">
    <property type="protein sequence ID" value="MDA1388221.1"/>
    <property type="molecule type" value="Genomic_DNA"/>
</dbReference>
<evidence type="ECO:0000313" key="19">
    <source>
        <dbReference type="Proteomes" id="UP001183604"/>
    </source>
</evidence>
<proteinExistence type="inferred from homology"/>
<gene>
    <name evidence="12" type="primary">kup</name>
    <name evidence="17" type="ORF">J2S69_001055</name>
    <name evidence="16" type="ORF">O2L01_24720</name>
</gene>
<evidence type="ECO:0000256" key="4">
    <source>
        <dbReference type="ARBA" id="ARBA00022475"/>
    </source>
</evidence>
<dbReference type="GO" id="GO:0005886">
    <property type="term" value="C:plasma membrane"/>
    <property type="evidence" value="ECO:0007669"/>
    <property type="project" value="UniProtKB-SubCell"/>
</dbReference>
<evidence type="ECO:0000259" key="14">
    <source>
        <dbReference type="Pfam" id="PF02705"/>
    </source>
</evidence>
<keyword evidence="19" id="KW-1185">Reference proteome</keyword>
<feature type="transmembrane region" description="Helical" evidence="12">
    <location>
        <begin position="35"/>
        <end position="56"/>
    </location>
</feature>
<evidence type="ECO:0000256" key="12">
    <source>
        <dbReference type="HAMAP-Rule" id="MF_01522"/>
    </source>
</evidence>
<feature type="transmembrane region" description="Helical" evidence="12">
    <location>
        <begin position="393"/>
        <end position="413"/>
    </location>
</feature>
<protein>
    <recommendedName>
        <fullName evidence="12">Probable potassium transport system protein Kup</fullName>
    </recommendedName>
</protein>
<feature type="transmembrane region" description="Helical" evidence="12">
    <location>
        <begin position="363"/>
        <end position="387"/>
    </location>
</feature>
<dbReference type="Proteomes" id="UP001145799">
    <property type="component" value="Unassembled WGS sequence"/>
</dbReference>
<evidence type="ECO:0000256" key="3">
    <source>
        <dbReference type="ARBA" id="ARBA00022448"/>
    </source>
</evidence>
<feature type="domain" description="K+ potassium transporter integral membrane" evidence="14">
    <location>
        <begin position="37"/>
        <end position="492"/>
    </location>
</feature>
<comment type="function">
    <text evidence="12">Transport of potassium into the cell. Likely operates as a K(+):H(+) symporter.</text>
</comment>
<dbReference type="InterPro" id="IPR023051">
    <property type="entry name" value="Kup"/>
</dbReference>
<evidence type="ECO:0000313" key="16">
    <source>
        <dbReference type="EMBL" id="MDA1388221.1"/>
    </source>
</evidence>
<dbReference type="PANTHER" id="PTHR30540">
    <property type="entry name" value="OSMOTIC STRESS POTASSIUM TRANSPORTER"/>
    <property type="match status" value="1"/>
</dbReference>
<feature type="transmembrane region" description="Helical" evidence="12">
    <location>
        <begin position="76"/>
        <end position="98"/>
    </location>
</feature>